<evidence type="ECO:0000256" key="2">
    <source>
        <dbReference type="SAM" id="MobiDB-lite"/>
    </source>
</evidence>
<feature type="domain" description="DprA winged helix" evidence="4">
    <location>
        <begin position="372"/>
        <end position="426"/>
    </location>
</feature>
<dbReference type="InterPro" id="IPR036388">
    <property type="entry name" value="WH-like_DNA-bd_sf"/>
</dbReference>
<evidence type="ECO:0000313" key="6">
    <source>
        <dbReference type="Proteomes" id="UP000824001"/>
    </source>
</evidence>
<comment type="caution">
    <text evidence="5">The sequence shown here is derived from an EMBL/GenBank/DDBJ whole genome shotgun (WGS) entry which is preliminary data.</text>
</comment>
<protein>
    <submittedName>
        <fullName evidence="5">DNA-processing protein DprA</fullName>
    </submittedName>
</protein>
<organism evidence="5 6">
    <name type="scientific">Candidatus Scatomorpha merdipullorum</name>
    <dbReference type="NCBI Taxonomy" id="2840927"/>
    <lineage>
        <taxon>Bacteria</taxon>
        <taxon>Bacillati</taxon>
        <taxon>Bacillota</taxon>
        <taxon>Clostridia</taxon>
        <taxon>Eubacteriales</taxon>
        <taxon>Candidatus Scatomorpha</taxon>
    </lineage>
</organism>
<dbReference type="Pfam" id="PF17782">
    <property type="entry name" value="WHD_DprA"/>
    <property type="match status" value="1"/>
</dbReference>
<dbReference type="InterPro" id="IPR041614">
    <property type="entry name" value="DprA_WH"/>
</dbReference>
<feature type="compositionally biased region" description="Basic residues" evidence="2">
    <location>
        <begin position="335"/>
        <end position="348"/>
    </location>
</feature>
<dbReference type="InterPro" id="IPR003488">
    <property type="entry name" value="DprA"/>
</dbReference>
<evidence type="ECO:0000259" key="3">
    <source>
        <dbReference type="Pfam" id="PF02481"/>
    </source>
</evidence>
<dbReference type="EMBL" id="DVJK01000175">
    <property type="protein sequence ID" value="HIS67163.1"/>
    <property type="molecule type" value="Genomic_DNA"/>
</dbReference>
<feature type="domain" description="Smf/DprA SLOG" evidence="3">
    <location>
        <begin position="78"/>
        <end position="283"/>
    </location>
</feature>
<gene>
    <name evidence="5" type="ORF">IAC18_06320</name>
</gene>
<dbReference type="Pfam" id="PF02481">
    <property type="entry name" value="DNA_processg_A"/>
    <property type="match status" value="1"/>
</dbReference>
<sequence length="435" mass="46568">MSELKYWVWLSSLPGLSPASRARLPRRLGGVKETYFARAEDYERLDFLTPREREALENKGLGFANRAIEACLEGNIDIVTIGDGNYPARLREIDAPPLVLYVRGRLPDIDELCAVAVVGTRDASLYGLRMAHNMGYGLTKCGALVVSGLTRGIDETAARGALQAGGGCVGVLGTPIDAVRPYAGIAYDVSLAGALVSEYAPGTPFSSRFFRERNRITSGLAAATLVVEAPAKSGALLFVSEALEQGREVFAVPGNADSARSEGSNRLIMEGAQPALTAWDILSGFAWRFPSISEDGKRKLPPEELVEAGVEAAARSAAEGAKRGRAEGGKAPEKKKAKSARGAPKKAAGRFFAKKDVDKPEAEEYIDLKKQLSELSAAQLKIVAAITGRHTHVDDIIERCGLPAAEVLGELTMLQIKGFVSQEPGKRFSLNITQK</sequence>
<dbReference type="Proteomes" id="UP000824001">
    <property type="component" value="Unassembled WGS sequence"/>
</dbReference>
<dbReference type="PANTHER" id="PTHR43022:SF1">
    <property type="entry name" value="PROTEIN SMF"/>
    <property type="match status" value="1"/>
</dbReference>
<evidence type="ECO:0000256" key="1">
    <source>
        <dbReference type="ARBA" id="ARBA00006525"/>
    </source>
</evidence>
<dbReference type="AlphaFoldDB" id="A0A9D1JVT3"/>
<dbReference type="Gene3D" id="1.10.10.10">
    <property type="entry name" value="Winged helix-like DNA-binding domain superfamily/Winged helix DNA-binding domain"/>
    <property type="match status" value="1"/>
</dbReference>
<dbReference type="Gene3D" id="3.40.50.450">
    <property type="match status" value="1"/>
</dbReference>
<feature type="region of interest" description="Disordered" evidence="2">
    <location>
        <begin position="316"/>
        <end position="353"/>
    </location>
</feature>
<dbReference type="InterPro" id="IPR057666">
    <property type="entry name" value="DrpA_SLOG"/>
</dbReference>
<dbReference type="PANTHER" id="PTHR43022">
    <property type="entry name" value="PROTEIN SMF"/>
    <property type="match status" value="1"/>
</dbReference>
<dbReference type="SUPFAM" id="SSF102405">
    <property type="entry name" value="MCP/YpsA-like"/>
    <property type="match status" value="1"/>
</dbReference>
<feature type="compositionally biased region" description="Basic and acidic residues" evidence="2">
    <location>
        <begin position="320"/>
        <end position="334"/>
    </location>
</feature>
<proteinExistence type="inferred from homology"/>
<reference evidence="5" key="2">
    <citation type="journal article" date="2021" name="PeerJ">
        <title>Extensive microbial diversity within the chicken gut microbiome revealed by metagenomics and culture.</title>
        <authorList>
            <person name="Gilroy R."/>
            <person name="Ravi A."/>
            <person name="Getino M."/>
            <person name="Pursley I."/>
            <person name="Horton D.L."/>
            <person name="Alikhan N.F."/>
            <person name="Baker D."/>
            <person name="Gharbi K."/>
            <person name="Hall N."/>
            <person name="Watson M."/>
            <person name="Adriaenssens E.M."/>
            <person name="Foster-Nyarko E."/>
            <person name="Jarju S."/>
            <person name="Secka A."/>
            <person name="Antonio M."/>
            <person name="Oren A."/>
            <person name="Chaudhuri R.R."/>
            <person name="La Ragione R."/>
            <person name="Hildebrand F."/>
            <person name="Pallen M.J."/>
        </authorList>
    </citation>
    <scope>NUCLEOTIDE SEQUENCE</scope>
    <source>
        <strain evidence="5">ChiHjej10B9-9673</strain>
    </source>
</reference>
<evidence type="ECO:0000313" key="5">
    <source>
        <dbReference type="EMBL" id="HIS67163.1"/>
    </source>
</evidence>
<dbReference type="GO" id="GO:0009294">
    <property type="term" value="P:DNA-mediated transformation"/>
    <property type="evidence" value="ECO:0007669"/>
    <property type="project" value="InterPro"/>
</dbReference>
<name>A0A9D1JVT3_9FIRM</name>
<accession>A0A9D1JVT3</accession>
<comment type="similarity">
    <text evidence="1">Belongs to the DprA/Smf family.</text>
</comment>
<reference evidence="5" key="1">
    <citation type="submission" date="2020-10" db="EMBL/GenBank/DDBJ databases">
        <authorList>
            <person name="Gilroy R."/>
        </authorList>
    </citation>
    <scope>NUCLEOTIDE SEQUENCE</scope>
    <source>
        <strain evidence="5">ChiHjej10B9-9673</strain>
    </source>
</reference>
<evidence type="ECO:0000259" key="4">
    <source>
        <dbReference type="Pfam" id="PF17782"/>
    </source>
</evidence>